<keyword evidence="4" id="KW-1185">Reference proteome</keyword>
<dbReference type="Proteomes" id="UP001177003">
    <property type="component" value="Chromosome 3"/>
</dbReference>
<dbReference type="AlphaFoldDB" id="A0AA35YIR2"/>
<sequence length="305" mass="33796">MGAGAIGVTLCFASFTISPLRQDDQDTNFAGYHDEFQYSKYSPFNVQEESDDDAPITKGKFKAVNEKLDNLLESSKTSSRIEYSFESIKALIETLTKEHTNSPVASTKVVENLESTVREMTEKVEKLLANVTHFMEEFQSSSENNIATANKVITNIGYILQSEKEALYKVHSDLQVDNTKMNAFVVSKIEKLQVDLAIENALMDKLVVKTEKVKVLPVNLSHAKTQIDELKSERDVMKSGVADESGSHPKQGGEVKKPAGGSDENETMKYPPKTKDLKGNNALGSKGKGKLIDDDKEEEYLSEEA</sequence>
<keyword evidence="1" id="KW-0175">Coiled coil</keyword>
<proteinExistence type="predicted"/>
<protein>
    <submittedName>
        <fullName evidence="3">Uncharacterized protein</fullName>
    </submittedName>
</protein>
<organism evidence="3 4">
    <name type="scientific">Lactuca saligna</name>
    <name type="common">Willowleaf lettuce</name>
    <dbReference type="NCBI Taxonomy" id="75948"/>
    <lineage>
        <taxon>Eukaryota</taxon>
        <taxon>Viridiplantae</taxon>
        <taxon>Streptophyta</taxon>
        <taxon>Embryophyta</taxon>
        <taxon>Tracheophyta</taxon>
        <taxon>Spermatophyta</taxon>
        <taxon>Magnoliopsida</taxon>
        <taxon>eudicotyledons</taxon>
        <taxon>Gunneridae</taxon>
        <taxon>Pentapetalae</taxon>
        <taxon>asterids</taxon>
        <taxon>campanulids</taxon>
        <taxon>Asterales</taxon>
        <taxon>Asteraceae</taxon>
        <taxon>Cichorioideae</taxon>
        <taxon>Cichorieae</taxon>
        <taxon>Lactucinae</taxon>
        <taxon>Lactuca</taxon>
    </lineage>
</organism>
<feature type="region of interest" description="Disordered" evidence="2">
    <location>
        <begin position="231"/>
        <end position="305"/>
    </location>
</feature>
<evidence type="ECO:0000256" key="2">
    <source>
        <dbReference type="SAM" id="MobiDB-lite"/>
    </source>
</evidence>
<feature type="compositionally biased region" description="Acidic residues" evidence="2">
    <location>
        <begin position="294"/>
        <end position="305"/>
    </location>
</feature>
<name>A0AA35YIR2_LACSI</name>
<dbReference type="EMBL" id="OX465079">
    <property type="protein sequence ID" value="CAI9274748.1"/>
    <property type="molecule type" value="Genomic_DNA"/>
</dbReference>
<evidence type="ECO:0000256" key="1">
    <source>
        <dbReference type="SAM" id="Coils"/>
    </source>
</evidence>
<reference evidence="3" key="1">
    <citation type="submission" date="2023-04" db="EMBL/GenBank/DDBJ databases">
        <authorList>
            <person name="Vijverberg K."/>
            <person name="Xiong W."/>
            <person name="Schranz E."/>
        </authorList>
    </citation>
    <scope>NUCLEOTIDE SEQUENCE</scope>
</reference>
<feature type="coiled-coil region" evidence="1">
    <location>
        <begin position="110"/>
        <end position="137"/>
    </location>
</feature>
<feature type="compositionally biased region" description="Basic and acidic residues" evidence="2">
    <location>
        <begin position="245"/>
        <end position="257"/>
    </location>
</feature>
<evidence type="ECO:0000313" key="4">
    <source>
        <dbReference type="Proteomes" id="UP001177003"/>
    </source>
</evidence>
<accession>A0AA35YIR2</accession>
<evidence type="ECO:0000313" key="3">
    <source>
        <dbReference type="EMBL" id="CAI9274748.1"/>
    </source>
</evidence>
<gene>
    <name evidence="3" type="ORF">LSALG_LOCUS14808</name>
</gene>